<gene>
    <name evidence="6" type="ORF">H8K20_01375</name>
</gene>
<feature type="domain" description="4Fe-4S ferredoxin-type" evidence="5">
    <location>
        <begin position="193"/>
        <end position="222"/>
    </location>
</feature>
<dbReference type="GO" id="GO:0000103">
    <property type="term" value="P:sulfate assimilation"/>
    <property type="evidence" value="ECO:0007669"/>
    <property type="project" value="TreeGrafter"/>
</dbReference>
<name>A0A8J6M0T7_9FIRM</name>
<dbReference type="InterPro" id="IPR045169">
    <property type="entry name" value="NO2/SO3_Rdtase_4Fe4S_prot"/>
</dbReference>
<dbReference type="Pfam" id="PF03460">
    <property type="entry name" value="NIR_SIR_ferr"/>
    <property type="match status" value="1"/>
</dbReference>
<organism evidence="6 7">
    <name type="scientific">Neobittarella massiliensis</name>
    <name type="common">ex Bilen et al. 2018</name>
    <dbReference type="NCBI Taxonomy" id="2041842"/>
    <lineage>
        <taxon>Bacteria</taxon>
        <taxon>Bacillati</taxon>
        <taxon>Bacillota</taxon>
        <taxon>Clostridia</taxon>
        <taxon>Eubacteriales</taxon>
        <taxon>Oscillospiraceae</taxon>
        <taxon>Neobittarella (ex Bilen et al. 2018)</taxon>
    </lineage>
</organism>
<reference evidence="6" key="1">
    <citation type="submission" date="2020-08" db="EMBL/GenBank/DDBJ databases">
        <authorList>
            <person name="Liu C."/>
            <person name="Sun Q."/>
        </authorList>
    </citation>
    <scope>NUCLEOTIDE SEQUENCE</scope>
    <source>
        <strain evidence="6">NSJ-65</strain>
    </source>
</reference>
<evidence type="ECO:0000259" key="5">
    <source>
        <dbReference type="PROSITE" id="PS51379"/>
    </source>
</evidence>
<proteinExistence type="predicted"/>
<dbReference type="InterPro" id="IPR036136">
    <property type="entry name" value="Nit/Sulf_reduc_fer-like_dom_sf"/>
</dbReference>
<dbReference type="PROSITE" id="PS51379">
    <property type="entry name" value="4FE4S_FER_2"/>
    <property type="match status" value="1"/>
</dbReference>
<dbReference type="EMBL" id="JACOGI010000001">
    <property type="protein sequence ID" value="MBC3515041.1"/>
    <property type="molecule type" value="Genomic_DNA"/>
</dbReference>
<evidence type="ECO:0000313" key="6">
    <source>
        <dbReference type="EMBL" id="MBC3515041.1"/>
    </source>
</evidence>
<dbReference type="InterPro" id="IPR006067">
    <property type="entry name" value="NO2/SO3_Rdtase_4Fe4S_dom"/>
</dbReference>
<dbReference type="InterPro" id="IPR017896">
    <property type="entry name" value="4Fe4S_Fe-S-bd"/>
</dbReference>
<dbReference type="Gene3D" id="3.30.413.10">
    <property type="entry name" value="Sulfite Reductase Hemoprotein, domain 1"/>
    <property type="match status" value="1"/>
</dbReference>
<keyword evidence="1" id="KW-0004">4Fe-4S</keyword>
<dbReference type="AlphaFoldDB" id="A0A8J6M0T7"/>
<keyword evidence="7" id="KW-1185">Reference proteome</keyword>
<keyword evidence="2" id="KW-0479">Metal-binding</keyword>
<dbReference type="PROSITE" id="PS00198">
    <property type="entry name" value="4FE4S_FER_1"/>
    <property type="match status" value="1"/>
</dbReference>
<dbReference type="Proteomes" id="UP000597668">
    <property type="component" value="Unassembled WGS sequence"/>
</dbReference>
<dbReference type="SUPFAM" id="SSF56014">
    <property type="entry name" value="Nitrite and sulphite reductase 4Fe-4S domain-like"/>
    <property type="match status" value="1"/>
</dbReference>
<dbReference type="GO" id="GO:0016002">
    <property type="term" value="F:sulfite reductase activity"/>
    <property type="evidence" value="ECO:0007669"/>
    <property type="project" value="TreeGrafter"/>
</dbReference>
<dbReference type="GO" id="GO:0009337">
    <property type="term" value="C:sulfite reductase complex (NADPH)"/>
    <property type="evidence" value="ECO:0007669"/>
    <property type="project" value="TreeGrafter"/>
</dbReference>
<dbReference type="Pfam" id="PF01077">
    <property type="entry name" value="NIR_SIR"/>
    <property type="match status" value="1"/>
</dbReference>
<comment type="caution">
    <text evidence="6">The sequence shown here is derived from an EMBL/GenBank/DDBJ whole genome shotgun (WGS) entry which is preliminary data.</text>
</comment>
<dbReference type="InterPro" id="IPR045854">
    <property type="entry name" value="NO2/SO3_Rdtase_4Fe4S_sf"/>
</dbReference>
<evidence type="ECO:0000256" key="4">
    <source>
        <dbReference type="ARBA" id="ARBA00023014"/>
    </source>
</evidence>
<dbReference type="GO" id="GO:0020037">
    <property type="term" value="F:heme binding"/>
    <property type="evidence" value="ECO:0007669"/>
    <property type="project" value="InterPro"/>
</dbReference>
<dbReference type="InterPro" id="IPR005117">
    <property type="entry name" value="NiRdtase/SiRdtase_haem-b_fer"/>
</dbReference>
<evidence type="ECO:0000256" key="2">
    <source>
        <dbReference type="ARBA" id="ARBA00022723"/>
    </source>
</evidence>
<dbReference type="PANTHER" id="PTHR11493">
    <property type="entry name" value="SULFITE REDUCTASE [NADPH] SUBUNIT BETA-RELATED"/>
    <property type="match status" value="1"/>
</dbReference>
<keyword evidence="3" id="KW-0408">Iron</keyword>
<evidence type="ECO:0000313" key="7">
    <source>
        <dbReference type="Proteomes" id="UP000597668"/>
    </source>
</evidence>
<keyword evidence="4" id="KW-0411">Iron-sulfur</keyword>
<evidence type="ECO:0000256" key="3">
    <source>
        <dbReference type="ARBA" id="ARBA00023004"/>
    </source>
</evidence>
<dbReference type="SUPFAM" id="SSF54862">
    <property type="entry name" value="4Fe-4S ferredoxins"/>
    <property type="match status" value="1"/>
</dbReference>
<accession>A0A8J6M0T7</accession>
<dbReference type="PANTHER" id="PTHR11493:SF54">
    <property type="entry name" value="ANAEROBIC SULFITE REDUCTASE SUBUNIT C"/>
    <property type="match status" value="1"/>
</dbReference>
<evidence type="ECO:0000256" key="1">
    <source>
        <dbReference type="ARBA" id="ARBA00022485"/>
    </source>
</evidence>
<dbReference type="GO" id="GO:0051539">
    <property type="term" value="F:4 iron, 4 sulfur cluster binding"/>
    <property type="evidence" value="ECO:0007669"/>
    <property type="project" value="UniProtKB-KW"/>
</dbReference>
<dbReference type="Gene3D" id="3.30.70.20">
    <property type="match status" value="1"/>
</dbReference>
<dbReference type="GO" id="GO:0050311">
    <property type="term" value="F:sulfite reductase (ferredoxin) activity"/>
    <property type="evidence" value="ECO:0007669"/>
    <property type="project" value="TreeGrafter"/>
</dbReference>
<dbReference type="GO" id="GO:0046872">
    <property type="term" value="F:metal ion binding"/>
    <property type="evidence" value="ECO:0007669"/>
    <property type="project" value="UniProtKB-KW"/>
</dbReference>
<dbReference type="InterPro" id="IPR017900">
    <property type="entry name" value="4Fe4S_Fe_S_CS"/>
</dbReference>
<dbReference type="SUPFAM" id="SSF55124">
    <property type="entry name" value="Nitrite/Sulfite reductase N-terminal domain-like"/>
    <property type="match status" value="1"/>
</dbReference>
<dbReference type="RefSeq" id="WP_186487253.1">
    <property type="nucleotide sequence ID" value="NZ_JACOGI010000001.1"/>
</dbReference>
<sequence>MAISPADIKRVKGEGFLLNRGTEEFSARIITENGVLTAAQMQNLSQAAHEFGNGNISFTTRLTVELPGIHYRDIESFKAFVAREGMVTGGTGAKVRPVVACKGTTCVFGLYDTQQMAADIHHRFYVGYGSVALPHKFKIAVGGCPNNCMKPDLNDIGIVGQKVPQYLGEQCRQCKQCAVETNCPMQAASYRDELLQLDEEICNNCGRCIKGCPFGAVADNETMYRIYIGGRWGKKVRIGDQLPRLYTRDEAMDMVEKAILLFKKEGQPGERFGVMIDRLGTAWVQQQLEGDALLAQKEKILAAQ</sequence>
<dbReference type="Pfam" id="PF00037">
    <property type="entry name" value="Fer4"/>
    <property type="match status" value="1"/>
</dbReference>
<protein>
    <submittedName>
        <fullName evidence="6">4Fe-4S binding protein</fullName>
    </submittedName>
</protein>